<evidence type="ECO:0008006" key="4">
    <source>
        <dbReference type="Google" id="ProtNLM"/>
    </source>
</evidence>
<evidence type="ECO:0000313" key="2">
    <source>
        <dbReference type="EMBL" id="RSH85541.1"/>
    </source>
</evidence>
<organism evidence="2 3">
    <name type="scientific">Saitozyma podzolica</name>
    <dbReference type="NCBI Taxonomy" id="1890683"/>
    <lineage>
        <taxon>Eukaryota</taxon>
        <taxon>Fungi</taxon>
        <taxon>Dikarya</taxon>
        <taxon>Basidiomycota</taxon>
        <taxon>Agaricomycotina</taxon>
        <taxon>Tremellomycetes</taxon>
        <taxon>Tremellales</taxon>
        <taxon>Trimorphomycetaceae</taxon>
        <taxon>Saitozyma</taxon>
    </lineage>
</organism>
<feature type="compositionally biased region" description="Low complexity" evidence="1">
    <location>
        <begin position="61"/>
        <end position="78"/>
    </location>
</feature>
<evidence type="ECO:0000256" key="1">
    <source>
        <dbReference type="SAM" id="MobiDB-lite"/>
    </source>
</evidence>
<keyword evidence="3" id="KW-1185">Reference proteome</keyword>
<feature type="region of interest" description="Disordered" evidence="1">
    <location>
        <begin position="105"/>
        <end position="132"/>
    </location>
</feature>
<accession>A0A427Y399</accession>
<comment type="caution">
    <text evidence="2">The sequence shown here is derived from an EMBL/GenBank/DDBJ whole genome shotgun (WGS) entry which is preliminary data.</text>
</comment>
<feature type="compositionally biased region" description="Polar residues" evidence="1">
    <location>
        <begin position="17"/>
        <end position="27"/>
    </location>
</feature>
<feature type="region of interest" description="Disordered" evidence="1">
    <location>
        <begin position="1"/>
        <end position="81"/>
    </location>
</feature>
<name>A0A427Y399_9TREE</name>
<dbReference type="EMBL" id="RSCD01000019">
    <property type="protein sequence ID" value="RSH85541.1"/>
    <property type="molecule type" value="Genomic_DNA"/>
</dbReference>
<reference evidence="2 3" key="1">
    <citation type="submission" date="2018-11" db="EMBL/GenBank/DDBJ databases">
        <title>Genome sequence of Saitozyma podzolica DSM 27192.</title>
        <authorList>
            <person name="Aliyu H."/>
            <person name="Gorte O."/>
            <person name="Ochsenreither K."/>
        </authorList>
    </citation>
    <scope>NUCLEOTIDE SEQUENCE [LARGE SCALE GENOMIC DNA]</scope>
    <source>
        <strain evidence="2 3">DSM 27192</strain>
    </source>
</reference>
<dbReference type="OrthoDB" id="2564085at2759"/>
<dbReference type="Proteomes" id="UP000279259">
    <property type="component" value="Unassembled WGS sequence"/>
</dbReference>
<proteinExistence type="predicted"/>
<dbReference type="AlphaFoldDB" id="A0A427Y399"/>
<sequence>MPPRRKLSTSFRAPRLSQASPSVTQDDLPSVKKRRSGLRSAAATRGALDDPSSSMSVLPADPSTTLPSDPTPCPSSSLAAPTDEIGVTSNVAAKALASRKKKPAVVTRTQVKAGKGSVRLRPTQPKQEEKWDDHFNDPEAKLIIKSDDGVKFRASRWQLSQCSGFFSGMLTLPQSADADADTHIELLAPAKVIRLVLSMIALPPMLRSWPHGRYSYPNVQDCLAVIDFAAKYEVAGVREAALQALGGAVYGAAVELFKGASDRNDTDVAAIAIRFLKKDDFAKGEVAQFKGCQRFWLRRLALIFAMPQYSRGTYKRHDGKDVEWFDSDAIAAHFARDVRGRSSG</sequence>
<protein>
    <recommendedName>
        <fullName evidence="4">BTB domain-containing protein</fullName>
    </recommendedName>
</protein>
<gene>
    <name evidence="2" type="ORF">EHS25_003680</name>
</gene>
<dbReference type="STRING" id="1890683.A0A427Y399"/>
<evidence type="ECO:0000313" key="3">
    <source>
        <dbReference type="Proteomes" id="UP000279259"/>
    </source>
</evidence>